<proteinExistence type="predicted"/>
<organism evidence="2 3">
    <name type="scientific">Zopfia rhizophila CBS 207.26</name>
    <dbReference type="NCBI Taxonomy" id="1314779"/>
    <lineage>
        <taxon>Eukaryota</taxon>
        <taxon>Fungi</taxon>
        <taxon>Dikarya</taxon>
        <taxon>Ascomycota</taxon>
        <taxon>Pezizomycotina</taxon>
        <taxon>Dothideomycetes</taxon>
        <taxon>Dothideomycetes incertae sedis</taxon>
        <taxon>Zopfiaceae</taxon>
        <taxon>Zopfia</taxon>
    </lineage>
</organism>
<dbReference type="InterPro" id="IPR009057">
    <property type="entry name" value="Homeodomain-like_sf"/>
</dbReference>
<accession>A0A6A6D9N6</accession>
<dbReference type="Proteomes" id="UP000800200">
    <property type="component" value="Unassembled WGS sequence"/>
</dbReference>
<dbReference type="OrthoDB" id="2143914at2759"/>
<keyword evidence="3" id="KW-1185">Reference proteome</keyword>
<dbReference type="EMBL" id="ML994740">
    <property type="protein sequence ID" value="KAF2175208.1"/>
    <property type="molecule type" value="Genomic_DNA"/>
</dbReference>
<sequence>MANPGLPPTQEKRAVRYKFSLNHRHHQLPSPVDSVKQAQRLRPRFTAEEDALLIELKEGQGLPWERISKRFPGRTVGSLQVHYSTKLKDRTAVRKRRQ</sequence>
<dbReference type="Gene3D" id="1.10.10.60">
    <property type="entry name" value="Homeodomain-like"/>
    <property type="match status" value="1"/>
</dbReference>
<gene>
    <name evidence="2" type="ORF">K469DRAFT_611413</name>
</gene>
<dbReference type="AlphaFoldDB" id="A0A6A6D9N6"/>
<feature type="domain" description="Myb-like" evidence="1">
    <location>
        <begin position="37"/>
        <end position="87"/>
    </location>
</feature>
<dbReference type="SUPFAM" id="SSF46689">
    <property type="entry name" value="Homeodomain-like"/>
    <property type="match status" value="1"/>
</dbReference>
<dbReference type="SMART" id="SM00717">
    <property type="entry name" value="SANT"/>
    <property type="match status" value="1"/>
</dbReference>
<reference evidence="2" key="1">
    <citation type="journal article" date="2020" name="Stud. Mycol.">
        <title>101 Dothideomycetes genomes: a test case for predicting lifestyles and emergence of pathogens.</title>
        <authorList>
            <person name="Haridas S."/>
            <person name="Albert R."/>
            <person name="Binder M."/>
            <person name="Bloem J."/>
            <person name="Labutti K."/>
            <person name="Salamov A."/>
            <person name="Andreopoulos B."/>
            <person name="Baker S."/>
            <person name="Barry K."/>
            <person name="Bills G."/>
            <person name="Bluhm B."/>
            <person name="Cannon C."/>
            <person name="Castanera R."/>
            <person name="Culley D."/>
            <person name="Daum C."/>
            <person name="Ezra D."/>
            <person name="Gonzalez J."/>
            <person name="Henrissat B."/>
            <person name="Kuo A."/>
            <person name="Liang C."/>
            <person name="Lipzen A."/>
            <person name="Lutzoni F."/>
            <person name="Magnuson J."/>
            <person name="Mondo S."/>
            <person name="Nolan M."/>
            <person name="Ohm R."/>
            <person name="Pangilinan J."/>
            <person name="Park H.-J."/>
            <person name="Ramirez L."/>
            <person name="Alfaro M."/>
            <person name="Sun H."/>
            <person name="Tritt A."/>
            <person name="Yoshinaga Y."/>
            <person name="Zwiers L.-H."/>
            <person name="Turgeon B."/>
            <person name="Goodwin S."/>
            <person name="Spatafora J."/>
            <person name="Crous P."/>
            <person name="Grigoriev I."/>
        </authorList>
    </citation>
    <scope>NUCLEOTIDE SEQUENCE</scope>
    <source>
        <strain evidence="2">CBS 207.26</strain>
    </source>
</reference>
<dbReference type="PROSITE" id="PS50090">
    <property type="entry name" value="MYB_LIKE"/>
    <property type="match status" value="1"/>
</dbReference>
<evidence type="ECO:0000259" key="1">
    <source>
        <dbReference type="PROSITE" id="PS50090"/>
    </source>
</evidence>
<evidence type="ECO:0000313" key="2">
    <source>
        <dbReference type="EMBL" id="KAF2175208.1"/>
    </source>
</evidence>
<protein>
    <recommendedName>
        <fullName evidence="1">Myb-like domain-containing protein</fullName>
    </recommendedName>
</protein>
<dbReference type="Pfam" id="PF00249">
    <property type="entry name" value="Myb_DNA-binding"/>
    <property type="match status" value="1"/>
</dbReference>
<dbReference type="InterPro" id="IPR001005">
    <property type="entry name" value="SANT/Myb"/>
</dbReference>
<evidence type="ECO:0000313" key="3">
    <source>
        <dbReference type="Proteomes" id="UP000800200"/>
    </source>
</evidence>
<dbReference type="CDD" id="cd00167">
    <property type="entry name" value="SANT"/>
    <property type="match status" value="1"/>
</dbReference>
<name>A0A6A6D9N6_9PEZI</name>